<dbReference type="InterPro" id="IPR001680">
    <property type="entry name" value="WD40_rpt"/>
</dbReference>
<keyword evidence="1" id="KW-1133">Transmembrane helix</keyword>
<proteinExistence type="predicted"/>
<keyword evidence="1" id="KW-0472">Membrane</keyword>
<name>A0A8H3DCJ0_9AGAM</name>
<dbReference type="Gene3D" id="2.130.10.10">
    <property type="entry name" value="YVTN repeat-like/Quinoprotein amine dehydrogenase"/>
    <property type="match status" value="2"/>
</dbReference>
<organism evidence="2 3">
    <name type="scientific">Rhizoctonia solani</name>
    <dbReference type="NCBI Taxonomy" id="456999"/>
    <lineage>
        <taxon>Eukaryota</taxon>
        <taxon>Fungi</taxon>
        <taxon>Dikarya</taxon>
        <taxon>Basidiomycota</taxon>
        <taxon>Agaricomycotina</taxon>
        <taxon>Agaricomycetes</taxon>
        <taxon>Cantharellales</taxon>
        <taxon>Ceratobasidiaceae</taxon>
        <taxon>Rhizoctonia</taxon>
    </lineage>
</organism>
<feature type="transmembrane region" description="Helical" evidence="1">
    <location>
        <begin position="474"/>
        <end position="494"/>
    </location>
</feature>
<dbReference type="EMBL" id="CAJMWV010006788">
    <property type="protein sequence ID" value="CAE6524522.1"/>
    <property type="molecule type" value="Genomic_DNA"/>
</dbReference>
<evidence type="ECO:0000313" key="3">
    <source>
        <dbReference type="Proteomes" id="UP000663831"/>
    </source>
</evidence>
<dbReference type="OrthoDB" id="3156032at2759"/>
<dbReference type="InterPro" id="IPR036322">
    <property type="entry name" value="WD40_repeat_dom_sf"/>
</dbReference>
<dbReference type="SUPFAM" id="SSF50978">
    <property type="entry name" value="WD40 repeat-like"/>
    <property type="match status" value="1"/>
</dbReference>
<dbReference type="InterPro" id="IPR015943">
    <property type="entry name" value="WD40/YVTN_repeat-like_dom_sf"/>
</dbReference>
<gene>
    <name evidence="2" type="ORF">RDB_LOCUS149293</name>
</gene>
<evidence type="ECO:0008006" key="4">
    <source>
        <dbReference type="Google" id="ProtNLM"/>
    </source>
</evidence>
<sequence>MSGAIPSLRSPALAHDQSTSLVGPGGSYSVPPYSASPAISPAAPPIHDLWGITGHQTGLVTCTEISPSGTWLANASQDSTLLFVDFKAGLPIAILDLESHFDITALVWRSDSILVLGCSNGSIYQLTFDVTMKRPAAMRTLLRPFSSPIRVLAFDTISDSLAIACGGEVWIFLRTLRGQTESWDCVDQIAAPTTEAAGLVTALSFFRAESGRSHLFIGHAMAGWCIWNAPRSYHRTPYVGNGQACTIAAAAVALDGLFVAISTLESSIVIYEIKDNTLVLDSKREGIYQEASSYRPITPIAVAPNGLVMKGTIAGNIPMLDSSAGLLFSLHHGNNQAIRTLKTYGDYLVVGSSDGQSGAHPASSLKCYVIVNGTLKDTRRFNSTHHATVRIRLSHLLPFSERAALYYRIGVNGVGIISSLLTVGMLLVGLAILLDPPMRQASKPSSPEYGMVAYKPVEHTEFSQSKLNPTLTSLLRYGVGYALSRIGIWAWWIAQGGKTLFLGLVGYIVYALKTAMYAVAMLPKGIRYAYNELPAIAVEFICDILRSYEMYDICPAR</sequence>
<feature type="transmembrane region" description="Helical" evidence="1">
    <location>
        <begin position="405"/>
        <end position="434"/>
    </location>
</feature>
<evidence type="ECO:0000256" key="1">
    <source>
        <dbReference type="SAM" id="Phobius"/>
    </source>
</evidence>
<dbReference type="Pfam" id="PF00400">
    <property type="entry name" value="WD40"/>
    <property type="match status" value="1"/>
</dbReference>
<accession>A0A8H3DCJ0</accession>
<reference evidence="2" key="1">
    <citation type="submission" date="2021-01" db="EMBL/GenBank/DDBJ databases">
        <authorList>
            <person name="Kaushik A."/>
        </authorList>
    </citation>
    <scope>NUCLEOTIDE SEQUENCE</scope>
    <source>
        <strain evidence="2">AG3-1AP</strain>
    </source>
</reference>
<dbReference type="Proteomes" id="UP000663831">
    <property type="component" value="Unassembled WGS sequence"/>
</dbReference>
<dbReference type="AlphaFoldDB" id="A0A8H3DCJ0"/>
<keyword evidence="1" id="KW-0812">Transmembrane</keyword>
<evidence type="ECO:0000313" key="2">
    <source>
        <dbReference type="EMBL" id="CAE6524522.1"/>
    </source>
</evidence>
<protein>
    <recommendedName>
        <fullName evidence="4">Transmembrane protein</fullName>
    </recommendedName>
</protein>
<comment type="caution">
    <text evidence="2">The sequence shown here is derived from an EMBL/GenBank/DDBJ whole genome shotgun (WGS) entry which is preliminary data.</text>
</comment>
<feature type="transmembrane region" description="Helical" evidence="1">
    <location>
        <begin position="500"/>
        <end position="520"/>
    </location>
</feature>